<gene>
    <name evidence="10" type="ORF">AOQ84DRAFT_367673</name>
</gene>
<evidence type="ECO:0000256" key="6">
    <source>
        <dbReference type="ARBA" id="ARBA00023033"/>
    </source>
</evidence>
<comment type="similarity">
    <text evidence="2 8">Belongs to the cytochrome P450 family.</text>
</comment>
<proteinExistence type="inferred from homology"/>
<keyword evidence="7 8" id="KW-0349">Heme</keyword>
<dbReference type="GO" id="GO:0016705">
    <property type="term" value="F:oxidoreductase activity, acting on paired donors, with incorporation or reduction of molecular oxygen"/>
    <property type="evidence" value="ECO:0007669"/>
    <property type="project" value="InterPro"/>
</dbReference>
<evidence type="ECO:0000256" key="5">
    <source>
        <dbReference type="ARBA" id="ARBA00023004"/>
    </source>
</evidence>
<dbReference type="GO" id="GO:0020037">
    <property type="term" value="F:heme binding"/>
    <property type="evidence" value="ECO:0007669"/>
    <property type="project" value="InterPro"/>
</dbReference>
<keyword evidence="9" id="KW-0472">Membrane</keyword>
<feature type="transmembrane region" description="Helical" evidence="9">
    <location>
        <begin position="32"/>
        <end position="51"/>
    </location>
</feature>
<keyword evidence="6 8" id="KW-0503">Monooxygenase</keyword>
<evidence type="ECO:0000313" key="11">
    <source>
        <dbReference type="Proteomes" id="UP000250140"/>
    </source>
</evidence>
<dbReference type="Gene3D" id="1.10.630.10">
    <property type="entry name" value="Cytochrome P450"/>
    <property type="match status" value="2"/>
</dbReference>
<evidence type="ECO:0000256" key="4">
    <source>
        <dbReference type="ARBA" id="ARBA00023002"/>
    </source>
</evidence>
<dbReference type="GO" id="GO:0016020">
    <property type="term" value="C:membrane"/>
    <property type="evidence" value="ECO:0007669"/>
    <property type="project" value="UniProtKB-SubCell"/>
</dbReference>
<evidence type="ECO:0000256" key="3">
    <source>
        <dbReference type="ARBA" id="ARBA00022723"/>
    </source>
</evidence>
<evidence type="ECO:0000313" key="10">
    <source>
        <dbReference type="EMBL" id="OCL04252.1"/>
    </source>
</evidence>
<dbReference type="PRINTS" id="PR00463">
    <property type="entry name" value="EP450I"/>
</dbReference>
<evidence type="ECO:0000256" key="9">
    <source>
        <dbReference type="SAM" id="Phobius"/>
    </source>
</evidence>
<dbReference type="InterPro" id="IPR017972">
    <property type="entry name" value="Cyt_P450_CS"/>
</dbReference>
<dbReference type="OrthoDB" id="6692864at2759"/>
<organism evidence="10 11">
    <name type="scientific">Glonium stellatum</name>
    <dbReference type="NCBI Taxonomy" id="574774"/>
    <lineage>
        <taxon>Eukaryota</taxon>
        <taxon>Fungi</taxon>
        <taxon>Dikarya</taxon>
        <taxon>Ascomycota</taxon>
        <taxon>Pezizomycotina</taxon>
        <taxon>Dothideomycetes</taxon>
        <taxon>Pleosporomycetidae</taxon>
        <taxon>Gloniales</taxon>
        <taxon>Gloniaceae</taxon>
        <taxon>Glonium</taxon>
    </lineage>
</organism>
<dbReference type="GO" id="GO:0005506">
    <property type="term" value="F:iron ion binding"/>
    <property type="evidence" value="ECO:0007669"/>
    <property type="project" value="InterPro"/>
</dbReference>
<dbReference type="GO" id="GO:0004497">
    <property type="term" value="F:monooxygenase activity"/>
    <property type="evidence" value="ECO:0007669"/>
    <property type="project" value="UniProtKB-KW"/>
</dbReference>
<dbReference type="PANTHER" id="PTHR24305">
    <property type="entry name" value="CYTOCHROME P450"/>
    <property type="match status" value="1"/>
</dbReference>
<keyword evidence="5 7" id="KW-0408">Iron</keyword>
<reference evidence="10 11" key="1">
    <citation type="journal article" date="2016" name="Nat. Commun.">
        <title>Ectomycorrhizal ecology is imprinted in the genome of the dominant symbiotic fungus Cenococcum geophilum.</title>
        <authorList>
            <consortium name="DOE Joint Genome Institute"/>
            <person name="Peter M."/>
            <person name="Kohler A."/>
            <person name="Ohm R.A."/>
            <person name="Kuo A."/>
            <person name="Krutzmann J."/>
            <person name="Morin E."/>
            <person name="Arend M."/>
            <person name="Barry K.W."/>
            <person name="Binder M."/>
            <person name="Choi C."/>
            <person name="Clum A."/>
            <person name="Copeland A."/>
            <person name="Grisel N."/>
            <person name="Haridas S."/>
            <person name="Kipfer T."/>
            <person name="LaButti K."/>
            <person name="Lindquist E."/>
            <person name="Lipzen A."/>
            <person name="Maire R."/>
            <person name="Meier B."/>
            <person name="Mihaltcheva S."/>
            <person name="Molinier V."/>
            <person name="Murat C."/>
            <person name="Poggeler S."/>
            <person name="Quandt C.A."/>
            <person name="Sperisen C."/>
            <person name="Tritt A."/>
            <person name="Tisserant E."/>
            <person name="Crous P.W."/>
            <person name="Henrissat B."/>
            <person name="Nehls U."/>
            <person name="Egli S."/>
            <person name="Spatafora J.W."/>
            <person name="Grigoriev I.V."/>
            <person name="Martin F.M."/>
        </authorList>
    </citation>
    <scope>NUCLEOTIDE SEQUENCE [LARGE SCALE GENOMIC DNA]</scope>
    <source>
        <strain evidence="10 11">CBS 207.34</strain>
    </source>
</reference>
<dbReference type="InterPro" id="IPR002401">
    <property type="entry name" value="Cyt_P450_E_grp-I"/>
</dbReference>
<dbReference type="AlphaFoldDB" id="A0A8E2EST8"/>
<comment type="cofactor">
    <cofactor evidence="1 7">
        <name>heme</name>
        <dbReference type="ChEBI" id="CHEBI:30413"/>
    </cofactor>
</comment>
<keyword evidence="3 7" id="KW-0479">Metal-binding</keyword>
<feature type="transmembrane region" description="Helical" evidence="9">
    <location>
        <begin position="57"/>
        <end position="75"/>
    </location>
</feature>
<dbReference type="PRINTS" id="PR00385">
    <property type="entry name" value="P450"/>
</dbReference>
<dbReference type="PROSITE" id="PS00086">
    <property type="entry name" value="CYTOCHROME_P450"/>
    <property type="match status" value="1"/>
</dbReference>
<dbReference type="SUPFAM" id="SSF48264">
    <property type="entry name" value="Cytochrome P450"/>
    <property type="match status" value="1"/>
</dbReference>
<keyword evidence="9" id="KW-0812">Transmembrane</keyword>
<accession>A0A8E2EST8</accession>
<keyword evidence="11" id="KW-1185">Reference proteome</keyword>
<dbReference type="Proteomes" id="UP000250140">
    <property type="component" value="Unassembled WGS sequence"/>
</dbReference>
<evidence type="ECO:0000256" key="7">
    <source>
        <dbReference type="PIRSR" id="PIRSR602401-1"/>
    </source>
</evidence>
<dbReference type="Pfam" id="PF00067">
    <property type="entry name" value="p450"/>
    <property type="match status" value="2"/>
</dbReference>
<dbReference type="InterPro" id="IPR050121">
    <property type="entry name" value="Cytochrome_P450_monoxygenase"/>
</dbReference>
<dbReference type="PANTHER" id="PTHR24305:SF187">
    <property type="entry name" value="P450, PUTATIVE (EUROFUNG)-RELATED"/>
    <property type="match status" value="1"/>
</dbReference>
<evidence type="ECO:0000256" key="2">
    <source>
        <dbReference type="ARBA" id="ARBA00010617"/>
    </source>
</evidence>
<name>A0A8E2EST8_9PEZI</name>
<keyword evidence="4 8" id="KW-0560">Oxidoreductase</keyword>
<keyword evidence="9" id="KW-1133">Transmembrane helix</keyword>
<evidence type="ECO:0000256" key="1">
    <source>
        <dbReference type="ARBA" id="ARBA00001971"/>
    </source>
</evidence>
<dbReference type="InterPro" id="IPR036396">
    <property type="entry name" value="Cyt_P450_sf"/>
</dbReference>
<dbReference type="InterPro" id="IPR001128">
    <property type="entry name" value="Cyt_P450"/>
</dbReference>
<dbReference type="EMBL" id="KV750560">
    <property type="protein sequence ID" value="OCL04252.1"/>
    <property type="molecule type" value="Genomic_DNA"/>
</dbReference>
<protein>
    <submittedName>
        <fullName evidence="10">Cytochrome P450</fullName>
    </submittedName>
</protein>
<feature type="binding site" description="axial binding residue" evidence="7">
    <location>
        <position position="430"/>
    </location>
    <ligand>
        <name>heme</name>
        <dbReference type="ChEBI" id="CHEBI:30413"/>
    </ligand>
    <ligandPart>
        <name>Fe</name>
        <dbReference type="ChEBI" id="CHEBI:18248"/>
    </ligandPart>
</feature>
<sequence length="489" mass="55831">MALPTWLVISFGVLVHHGVFIRGEWHLRAPVVIMLHSTSIFVAGCAMRSLLEPIRLFTLYSLGLFGSIGIYRIFFHRLRSFPGPQGAALSKLWHIYQCRNSQNHLVLDSLYKKYGEIVRTGPNELTIFHPAAFEAIDGAGNSNIRADWYDIVYPRISPIFSRAEKDHLERRRAWTHALSLKSINDYLPRIRRQISSLEHAIEKHDGQPIVVNDIMQWFAFDSMGEFAFNEDLGMLKTSTWHSAISQQRSALALLGPSNVTVWPIRVAMAFVPFLPGVKDWNNMIAFCDSCMEKRLKSEVNDPDIATHFIREMEHGAATKSLRMRQNLLSGNTISLIVGGSDTTGPSLTLLWFFLARYPEHAEKIHQELMLATNPLDIRNTKITAPRYTIFRMEKSFEKPLEFIPERWYSQPELIKDRRAFAPFGVGRRACVGKNLALIQIRLLTSALLLKYRVRFAPGETGVAVEDNMKDQLTAQPGKFYAIFEKRISE</sequence>
<evidence type="ECO:0000256" key="8">
    <source>
        <dbReference type="RuleBase" id="RU000461"/>
    </source>
</evidence>